<evidence type="ECO:0000313" key="2">
    <source>
        <dbReference type="EMBL" id="MCO6417189.1"/>
    </source>
</evidence>
<evidence type="ECO:0000313" key="3">
    <source>
        <dbReference type="Proteomes" id="UP001523392"/>
    </source>
</evidence>
<proteinExistence type="predicted"/>
<dbReference type="Proteomes" id="UP001523392">
    <property type="component" value="Unassembled WGS sequence"/>
</dbReference>
<keyword evidence="1" id="KW-0732">Signal</keyword>
<keyword evidence="3" id="KW-1185">Reference proteome</keyword>
<accession>A0ABT1D5J0</accession>
<sequence length="63" mass="6420">MLQCIAPPEARHTPGCGCTLPRRGLLGLGAGLLLAGSAHAAGESYEAMLPNCIDPRFTTASLA</sequence>
<feature type="chain" id="PRO_5046512479" evidence="1">
    <location>
        <begin position="41"/>
        <end position="63"/>
    </location>
</feature>
<comment type="caution">
    <text evidence="2">The sequence shown here is derived from an EMBL/GenBank/DDBJ whole genome shotgun (WGS) entry which is preliminary data.</text>
</comment>
<organism evidence="2 3">
    <name type="scientific">Siccirubricoccus soli</name>
    <dbReference type="NCBI Taxonomy" id="2899147"/>
    <lineage>
        <taxon>Bacteria</taxon>
        <taxon>Pseudomonadati</taxon>
        <taxon>Pseudomonadota</taxon>
        <taxon>Alphaproteobacteria</taxon>
        <taxon>Acetobacterales</taxon>
        <taxon>Roseomonadaceae</taxon>
        <taxon>Siccirubricoccus</taxon>
    </lineage>
</organism>
<name>A0ABT1D5J0_9PROT</name>
<gene>
    <name evidence="2" type="ORF">JYK14_13595</name>
</gene>
<reference evidence="2 3" key="1">
    <citation type="submission" date="2021-12" db="EMBL/GenBank/DDBJ databases">
        <title>Siccirubricoccus leaddurans sp. nov., a high concentration Zn2+ tolerance bacterium.</title>
        <authorList>
            <person name="Cao Y."/>
        </authorList>
    </citation>
    <scope>NUCLEOTIDE SEQUENCE [LARGE SCALE GENOMIC DNA]</scope>
    <source>
        <strain evidence="2 3">KC 17139</strain>
    </source>
</reference>
<dbReference type="EMBL" id="JAFIRR010000084">
    <property type="protein sequence ID" value="MCO6417189.1"/>
    <property type="molecule type" value="Genomic_DNA"/>
</dbReference>
<protein>
    <submittedName>
        <fullName evidence="2">Uncharacterized protein</fullName>
    </submittedName>
</protein>
<feature type="signal peptide" evidence="1">
    <location>
        <begin position="1"/>
        <end position="40"/>
    </location>
</feature>
<evidence type="ECO:0000256" key="1">
    <source>
        <dbReference type="SAM" id="SignalP"/>
    </source>
</evidence>
<dbReference type="RefSeq" id="WP_252953818.1">
    <property type="nucleotide sequence ID" value="NZ_JAFIRR010000084.1"/>
</dbReference>